<keyword evidence="1" id="KW-0472">Membrane</keyword>
<protein>
    <recommendedName>
        <fullName evidence="4">GlsB/YeaQ/YmgE family stress response membrane protein</fullName>
    </recommendedName>
</protein>
<reference evidence="2" key="1">
    <citation type="submission" date="2022-11" db="EMBL/GenBank/DDBJ databases">
        <authorList>
            <person name="Somphong A."/>
            <person name="Phongsopitanun W."/>
        </authorList>
    </citation>
    <scope>NUCLEOTIDE SEQUENCE</scope>
    <source>
        <strain evidence="2">Pm04-4</strain>
    </source>
</reference>
<gene>
    <name evidence="2" type="ORF">OWR29_34730</name>
</gene>
<keyword evidence="1" id="KW-0812">Transmembrane</keyword>
<organism evidence="2 3">
    <name type="scientific">Paractinoplanes pyxinae</name>
    <dbReference type="NCBI Taxonomy" id="2997416"/>
    <lineage>
        <taxon>Bacteria</taxon>
        <taxon>Bacillati</taxon>
        <taxon>Actinomycetota</taxon>
        <taxon>Actinomycetes</taxon>
        <taxon>Micromonosporales</taxon>
        <taxon>Micromonosporaceae</taxon>
        <taxon>Paractinoplanes</taxon>
    </lineage>
</organism>
<feature type="transmembrane region" description="Helical" evidence="1">
    <location>
        <begin position="5"/>
        <end position="24"/>
    </location>
</feature>
<accession>A0ABT4B9J9</accession>
<evidence type="ECO:0000256" key="1">
    <source>
        <dbReference type="SAM" id="Phobius"/>
    </source>
</evidence>
<feature type="transmembrane region" description="Helical" evidence="1">
    <location>
        <begin position="36"/>
        <end position="56"/>
    </location>
</feature>
<keyword evidence="1" id="KW-1133">Transmembrane helix</keyword>
<evidence type="ECO:0000313" key="3">
    <source>
        <dbReference type="Proteomes" id="UP001151002"/>
    </source>
</evidence>
<name>A0ABT4B9J9_9ACTN</name>
<dbReference type="EMBL" id="JAPNTZ010000014">
    <property type="protein sequence ID" value="MCY1143181.1"/>
    <property type="molecule type" value="Genomic_DNA"/>
</dbReference>
<proteinExistence type="predicted"/>
<comment type="caution">
    <text evidence="2">The sequence shown here is derived from an EMBL/GenBank/DDBJ whole genome shotgun (WGS) entry which is preliminary data.</text>
</comment>
<evidence type="ECO:0000313" key="2">
    <source>
        <dbReference type="EMBL" id="MCY1143181.1"/>
    </source>
</evidence>
<keyword evidence="3" id="KW-1185">Reference proteome</keyword>
<dbReference type="Proteomes" id="UP001151002">
    <property type="component" value="Unassembled WGS sequence"/>
</dbReference>
<sequence length="59" mass="6001">MRRGLWPVVGLVVGGVVGFAWGWFGAGGYEALDSAAGTSFLCALGGLLIGGIVYGVSRR</sequence>
<evidence type="ECO:0008006" key="4">
    <source>
        <dbReference type="Google" id="ProtNLM"/>
    </source>
</evidence>
<dbReference type="RefSeq" id="WP_267567679.1">
    <property type="nucleotide sequence ID" value="NZ_JAPNTZ010000014.1"/>
</dbReference>